<feature type="domain" description="Fe/B12 periplasmic-binding" evidence="2">
    <location>
        <begin position="30"/>
        <end position="268"/>
    </location>
</feature>
<accession>A0ABW4R862</accession>
<dbReference type="PROSITE" id="PS50983">
    <property type="entry name" value="FE_B12_PBP"/>
    <property type="match status" value="1"/>
</dbReference>
<proteinExistence type="predicted"/>
<evidence type="ECO:0000313" key="4">
    <source>
        <dbReference type="Proteomes" id="UP001597213"/>
    </source>
</evidence>
<feature type="chain" id="PRO_5047108956" evidence="1">
    <location>
        <begin position="21"/>
        <end position="268"/>
    </location>
</feature>
<dbReference type="PANTHER" id="PTHR30535:SF34">
    <property type="entry name" value="MOLYBDATE-BINDING PROTEIN MOLA"/>
    <property type="match status" value="1"/>
</dbReference>
<dbReference type="Gene3D" id="3.40.50.1980">
    <property type="entry name" value="Nitrogenase molybdenum iron protein domain"/>
    <property type="match status" value="2"/>
</dbReference>
<organism evidence="3 4">
    <name type="scientific">Paracoccus pacificus</name>
    <dbReference type="NCBI Taxonomy" id="1463598"/>
    <lineage>
        <taxon>Bacteria</taxon>
        <taxon>Pseudomonadati</taxon>
        <taxon>Pseudomonadota</taxon>
        <taxon>Alphaproteobacteria</taxon>
        <taxon>Rhodobacterales</taxon>
        <taxon>Paracoccaceae</taxon>
        <taxon>Paracoccus</taxon>
    </lineage>
</organism>
<evidence type="ECO:0000259" key="2">
    <source>
        <dbReference type="PROSITE" id="PS50983"/>
    </source>
</evidence>
<keyword evidence="1" id="KW-0732">Signal</keyword>
<comment type="caution">
    <text evidence="3">The sequence shown here is derived from an EMBL/GenBank/DDBJ whole genome shotgun (WGS) entry which is preliminary data.</text>
</comment>
<feature type="signal peptide" evidence="1">
    <location>
        <begin position="1"/>
        <end position="20"/>
    </location>
</feature>
<dbReference type="SUPFAM" id="SSF53807">
    <property type="entry name" value="Helical backbone' metal receptor"/>
    <property type="match status" value="1"/>
</dbReference>
<dbReference type="EMBL" id="JBHUEN010000031">
    <property type="protein sequence ID" value="MFD1882272.1"/>
    <property type="molecule type" value="Genomic_DNA"/>
</dbReference>
<dbReference type="RefSeq" id="WP_379142763.1">
    <property type="nucleotide sequence ID" value="NZ_JBHUEN010000031.1"/>
</dbReference>
<name>A0ABW4R862_9RHOB</name>
<dbReference type="PANTHER" id="PTHR30535">
    <property type="entry name" value="VITAMIN B12-BINDING PROTEIN"/>
    <property type="match status" value="1"/>
</dbReference>
<dbReference type="InterPro" id="IPR050902">
    <property type="entry name" value="ABC_Transporter_SBP"/>
</dbReference>
<keyword evidence="4" id="KW-1185">Reference proteome</keyword>
<gene>
    <name evidence="3" type="ORF">ACFSCT_11165</name>
</gene>
<dbReference type="Proteomes" id="UP001597213">
    <property type="component" value="Unassembled WGS sequence"/>
</dbReference>
<protein>
    <submittedName>
        <fullName evidence="3">ABC transporter substrate-binding protein</fullName>
    </submittedName>
</protein>
<reference evidence="4" key="1">
    <citation type="journal article" date="2019" name="Int. J. Syst. Evol. Microbiol.">
        <title>The Global Catalogue of Microorganisms (GCM) 10K type strain sequencing project: providing services to taxonomists for standard genome sequencing and annotation.</title>
        <authorList>
            <consortium name="The Broad Institute Genomics Platform"/>
            <consortium name="The Broad Institute Genome Sequencing Center for Infectious Disease"/>
            <person name="Wu L."/>
            <person name="Ma J."/>
        </authorList>
    </citation>
    <scope>NUCLEOTIDE SEQUENCE [LARGE SCALE GENOMIC DNA]</scope>
    <source>
        <strain evidence="4">CCUG 56029</strain>
    </source>
</reference>
<dbReference type="InterPro" id="IPR002491">
    <property type="entry name" value="ABC_transptr_periplasmic_BD"/>
</dbReference>
<evidence type="ECO:0000313" key="3">
    <source>
        <dbReference type="EMBL" id="MFD1882272.1"/>
    </source>
</evidence>
<sequence length="268" mass="28130">MVRLAITVAVLLTGVSAALADAPAPDAPNRVVSMNLCTDQLAMLIAAPGQVVSVSALARDPQLSLMADQARELAVNHGRAEEVYLLTPDLVLAEPYSATAAVQMLTRLGVRVETVPSVNSIADLRDGILRMGALLGRPERAAQVLADFDSALADVPKAAPRLATTYAANGFAAGRRSLPGDVLRRAGYTLLTDQLGRPYGGSLPLELLVLADPDLIVTGSRYAQPSRAEGVLDHPALAGLTAERRVVPDRDWICGLPHLAEVVAGLAR</sequence>
<evidence type="ECO:0000256" key="1">
    <source>
        <dbReference type="SAM" id="SignalP"/>
    </source>
</evidence>
<dbReference type="Pfam" id="PF01497">
    <property type="entry name" value="Peripla_BP_2"/>
    <property type="match status" value="1"/>
</dbReference>